<evidence type="ECO:0000256" key="1">
    <source>
        <dbReference type="SAM" id="MobiDB-lite"/>
    </source>
</evidence>
<accession>A0ABU4FIY0</accession>
<feature type="region of interest" description="Disordered" evidence="1">
    <location>
        <begin position="1"/>
        <end position="25"/>
    </location>
</feature>
<evidence type="ECO:0000313" key="2">
    <source>
        <dbReference type="EMBL" id="MDV7220514.1"/>
    </source>
</evidence>
<keyword evidence="3" id="KW-1185">Reference proteome</keyword>
<feature type="non-terminal residue" evidence="2">
    <location>
        <position position="1"/>
    </location>
</feature>
<evidence type="ECO:0008006" key="4">
    <source>
        <dbReference type="Google" id="ProtNLM"/>
    </source>
</evidence>
<organism evidence="2 3">
    <name type="scientific">Streptomyces prunicolor</name>
    <dbReference type="NCBI Taxonomy" id="67348"/>
    <lineage>
        <taxon>Bacteria</taxon>
        <taxon>Bacillati</taxon>
        <taxon>Actinomycetota</taxon>
        <taxon>Actinomycetes</taxon>
        <taxon>Kitasatosporales</taxon>
        <taxon>Streptomycetaceae</taxon>
        <taxon>Streptomyces</taxon>
    </lineage>
</organism>
<proteinExistence type="predicted"/>
<gene>
    <name evidence="2" type="ORF">R5A26_31680</name>
</gene>
<dbReference type="Gene3D" id="3.40.960.10">
    <property type="entry name" value="VSR Endonuclease"/>
    <property type="match status" value="1"/>
</dbReference>
<dbReference type="EMBL" id="JAWMAJ010000133">
    <property type="protein sequence ID" value="MDV7220514.1"/>
    <property type="molecule type" value="Genomic_DNA"/>
</dbReference>
<name>A0ABU4FIY0_9ACTN</name>
<evidence type="ECO:0000313" key="3">
    <source>
        <dbReference type="Proteomes" id="UP001187346"/>
    </source>
</evidence>
<reference evidence="2 3" key="1">
    <citation type="submission" date="2023-10" db="EMBL/GenBank/DDBJ databases">
        <title>Characterization of rhizosphere-enriched actinobacteria from wheat plants lab-grown on chernevaya soil.</title>
        <authorList>
            <person name="Tikhonova E.N."/>
            <person name="Konopkin A."/>
            <person name="Kravchenko I.K."/>
        </authorList>
    </citation>
    <scope>NUCLEOTIDE SEQUENCE [LARGE SCALE GENOMIC DNA]</scope>
    <source>
        <strain evidence="2 3">RR29</strain>
    </source>
</reference>
<sequence>PHRRVAGHPGSANYASQPNKHVGRRTIGRRLEQPARNCGTTFKPSTGQKESTSQDNLYWLYYNLYHHEPDDLPALLPEVWLHWDHQTIKQRREGAQQHIRMDFLLLMPGRRRVVLEVDGRQHYTDNQGKTPSPSKYAATMSGDRELKLLGYQVYRFGHDELKDIERARPLLDDFFSRLLKPV</sequence>
<dbReference type="Proteomes" id="UP001187346">
    <property type="component" value="Unassembled WGS sequence"/>
</dbReference>
<protein>
    <recommendedName>
        <fullName evidence="4">DUF559 domain-containing protein</fullName>
    </recommendedName>
</protein>
<comment type="caution">
    <text evidence="2">The sequence shown here is derived from an EMBL/GenBank/DDBJ whole genome shotgun (WGS) entry which is preliminary data.</text>
</comment>